<keyword evidence="3" id="KW-1185">Reference proteome</keyword>
<proteinExistence type="predicted"/>
<dbReference type="EMBL" id="OZ034820">
    <property type="protein sequence ID" value="CAL1399303.1"/>
    <property type="molecule type" value="Genomic_DNA"/>
</dbReference>
<sequence>MSILTRKKHLNLAVQTSMLLAWMDLNIRSLDARKYTFVDIPQYYVCNKKYKKWQRRCAIQNADTNTPPPQGGLVDADGFTLVVNKKNKVWIGSGSASQGPRNLSSKLAAGQVNGKTVRLAVQAPPASPPKGRGRGKKRK</sequence>
<accession>A0AAV2FM02</accession>
<feature type="region of interest" description="Disordered" evidence="1">
    <location>
        <begin position="117"/>
        <end position="139"/>
    </location>
</feature>
<reference evidence="2 3" key="1">
    <citation type="submission" date="2024-04" db="EMBL/GenBank/DDBJ databases">
        <authorList>
            <person name="Fracassetti M."/>
        </authorList>
    </citation>
    <scope>NUCLEOTIDE SEQUENCE [LARGE SCALE GENOMIC DNA]</scope>
</reference>
<gene>
    <name evidence="2" type="ORF">LTRI10_LOCUS39494</name>
</gene>
<dbReference type="AlphaFoldDB" id="A0AAV2FM02"/>
<dbReference type="Proteomes" id="UP001497516">
    <property type="component" value="Chromosome 7"/>
</dbReference>
<evidence type="ECO:0000313" key="2">
    <source>
        <dbReference type="EMBL" id="CAL1399303.1"/>
    </source>
</evidence>
<evidence type="ECO:0000313" key="3">
    <source>
        <dbReference type="Proteomes" id="UP001497516"/>
    </source>
</evidence>
<evidence type="ECO:0000256" key="1">
    <source>
        <dbReference type="SAM" id="MobiDB-lite"/>
    </source>
</evidence>
<organism evidence="2 3">
    <name type="scientific">Linum trigynum</name>
    <dbReference type="NCBI Taxonomy" id="586398"/>
    <lineage>
        <taxon>Eukaryota</taxon>
        <taxon>Viridiplantae</taxon>
        <taxon>Streptophyta</taxon>
        <taxon>Embryophyta</taxon>
        <taxon>Tracheophyta</taxon>
        <taxon>Spermatophyta</taxon>
        <taxon>Magnoliopsida</taxon>
        <taxon>eudicotyledons</taxon>
        <taxon>Gunneridae</taxon>
        <taxon>Pentapetalae</taxon>
        <taxon>rosids</taxon>
        <taxon>fabids</taxon>
        <taxon>Malpighiales</taxon>
        <taxon>Linaceae</taxon>
        <taxon>Linum</taxon>
    </lineage>
</organism>
<name>A0AAV2FM02_9ROSI</name>
<protein>
    <submittedName>
        <fullName evidence="2">Uncharacterized protein</fullName>
    </submittedName>
</protein>